<evidence type="ECO:0000313" key="4">
    <source>
        <dbReference type="Proteomes" id="UP001141629"/>
    </source>
</evidence>
<keyword evidence="4" id="KW-1185">Reference proteome</keyword>
<feature type="transmembrane region" description="Helical" evidence="2">
    <location>
        <begin position="159"/>
        <end position="178"/>
    </location>
</feature>
<keyword evidence="2" id="KW-0812">Transmembrane</keyword>
<name>A0A9X2Z7P9_9MYCO</name>
<feature type="transmembrane region" description="Helical" evidence="2">
    <location>
        <begin position="28"/>
        <end position="49"/>
    </location>
</feature>
<keyword evidence="2" id="KW-1133">Transmembrane helix</keyword>
<dbReference type="Proteomes" id="UP001141629">
    <property type="component" value="Unassembled WGS sequence"/>
</dbReference>
<protein>
    <submittedName>
        <fullName evidence="3">DUF2561 family protein</fullName>
    </submittedName>
</protein>
<evidence type="ECO:0000313" key="3">
    <source>
        <dbReference type="EMBL" id="MCV7423699.1"/>
    </source>
</evidence>
<proteinExistence type="predicted"/>
<dbReference type="EMBL" id="JACKVK010000013">
    <property type="protein sequence ID" value="MCV7423699.1"/>
    <property type="molecule type" value="Genomic_DNA"/>
</dbReference>
<dbReference type="RefSeq" id="WP_263998652.1">
    <property type="nucleotide sequence ID" value="NZ_JACKVK010000013.1"/>
</dbReference>
<dbReference type="AlphaFoldDB" id="A0A9X2Z7P9"/>
<feature type="transmembrane region" description="Helical" evidence="2">
    <location>
        <begin position="69"/>
        <end position="90"/>
    </location>
</feature>
<dbReference type="Pfam" id="PF10812">
    <property type="entry name" value="DUF2561"/>
    <property type="match status" value="1"/>
</dbReference>
<keyword evidence="2" id="KW-0472">Membrane</keyword>
<evidence type="ECO:0000256" key="1">
    <source>
        <dbReference type="SAM" id="MobiDB-lite"/>
    </source>
</evidence>
<reference evidence="3" key="1">
    <citation type="submission" date="2020-07" db="EMBL/GenBank/DDBJ databases">
        <authorList>
            <person name="Pettersson B.M.F."/>
            <person name="Behra P.R.K."/>
            <person name="Ramesh M."/>
            <person name="Das S."/>
            <person name="Dasgupta S."/>
            <person name="Kirsebom L.A."/>
        </authorList>
    </citation>
    <scope>NUCLEOTIDE SEQUENCE</scope>
    <source>
        <strain evidence="3">DSM 44838</strain>
    </source>
</reference>
<feature type="region of interest" description="Disordered" evidence="1">
    <location>
        <begin position="1"/>
        <end position="22"/>
    </location>
</feature>
<gene>
    <name evidence="3" type="ORF">H7K45_24400</name>
</gene>
<comment type="caution">
    <text evidence="3">The sequence shown here is derived from an EMBL/GenBank/DDBJ whole genome shotgun (WGS) entry which is preliminary data.</text>
</comment>
<evidence type="ECO:0000256" key="2">
    <source>
        <dbReference type="SAM" id="Phobius"/>
    </source>
</evidence>
<sequence>MTTDIDNGAAGSSHVRPRPGTPDRTDRLLVVAAVALWLAALGAAVAAVVALVDLASAHTGGAEKSDTPWLLYAVIGVSALVIVGAIPLLLKARQSAVSIPSRTEGSGEATSRETPSVAQRLQPFGAPVLRRYSTPPAGHRVGFPTAAVEQIWLRCTASLAALMGAAATAIGVATYLMATDHDTASWSVYAVAGLITVGMIAVPWIFLRQLHGVLESAA</sequence>
<dbReference type="InterPro" id="IPR024381">
    <property type="entry name" value="DUF2561"/>
</dbReference>
<reference evidence="3" key="2">
    <citation type="journal article" date="2022" name="BMC Genomics">
        <title>Comparative genome analysis of mycobacteria focusing on tRNA and non-coding RNA.</title>
        <authorList>
            <person name="Behra P.R.K."/>
            <person name="Pettersson B.M.F."/>
            <person name="Ramesh M."/>
            <person name="Das S."/>
            <person name="Dasgupta S."/>
            <person name="Kirsebom L.A."/>
        </authorList>
    </citation>
    <scope>NUCLEOTIDE SEQUENCE</scope>
    <source>
        <strain evidence="3">DSM 44838</strain>
    </source>
</reference>
<feature type="transmembrane region" description="Helical" evidence="2">
    <location>
        <begin position="184"/>
        <end position="207"/>
    </location>
</feature>
<accession>A0A9X2Z7P9</accession>
<organism evidence="3 4">
    <name type="scientific">Mycobacterium yunnanensis</name>
    <dbReference type="NCBI Taxonomy" id="368477"/>
    <lineage>
        <taxon>Bacteria</taxon>
        <taxon>Bacillati</taxon>
        <taxon>Actinomycetota</taxon>
        <taxon>Actinomycetes</taxon>
        <taxon>Mycobacteriales</taxon>
        <taxon>Mycobacteriaceae</taxon>
        <taxon>Mycobacterium</taxon>
    </lineage>
</organism>